<reference evidence="3 4" key="2">
    <citation type="journal article" date="2017" name="Sci. Rep.">
        <title>A mobile pathogenicity chromosome in Fusarium oxysporum for infection of multiple cucurbit species.</title>
        <authorList>
            <person name="van Dam P."/>
            <person name="Fokkens L."/>
            <person name="Ayukawa Y."/>
            <person name="van der Gragt M."/>
            <person name="Ter Horst A."/>
            <person name="Brankovics B."/>
            <person name="Houterman P.M."/>
            <person name="Arie T."/>
            <person name="Rep M."/>
        </authorList>
    </citation>
    <scope>NUCLEOTIDE SEQUENCE [LARGE SCALE GENOMIC DNA]</scope>
    <source>
        <strain evidence="3 4">Forc016</strain>
    </source>
</reference>
<proteinExistence type="predicted"/>
<protein>
    <recommendedName>
        <fullName evidence="2">HTH CENPB-type domain-containing protein</fullName>
    </recommendedName>
</protein>
<feature type="domain" description="HTH CENPB-type" evidence="2">
    <location>
        <begin position="52"/>
        <end position="122"/>
    </location>
</feature>
<name>A0A2H3FN86_FUSOX</name>
<dbReference type="AlphaFoldDB" id="A0A2H3FN86"/>
<organism evidence="3 4">
    <name type="scientific">Fusarium oxysporum f. sp. radicis-cucumerinum</name>
    <dbReference type="NCBI Taxonomy" id="327505"/>
    <lineage>
        <taxon>Eukaryota</taxon>
        <taxon>Fungi</taxon>
        <taxon>Dikarya</taxon>
        <taxon>Ascomycota</taxon>
        <taxon>Pezizomycotina</taxon>
        <taxon>Sordariomycetes</taxon>
        <taxon>Hypocreomycetidae</taxon>
        <taxon>Hypocreales</taxon>
        <taxon>Nectriaceae</taxon>
        <taxon>Fusarium</taxon>
        <taxon>Fusarium oxysporum species complex</taxon>
    </lineage>
</organism>
<sequence length="188" mass="21303">MAMESQLSDYEKRMLLAIKDVDIIGLRPSAVKHSVKLSTLHDRCAGGQDIRTAHQKDQSLTVEQEDDLVNYIIERERAFQRLTKKDIRDFAQALSSVNGQVCYIGKNWVDRLYTRHSSIELKPSRVIESARKRCVTKESLSEYYDGLNWVVNTKKITRPYMYNVDETGVQIGETNGGTVAVTAITSSS</sequence>
<evidence type="ECO:0000256" key="1">
    <source>
        <dbReference type="ARBA" id="ARBA00023125"/>
    </source>
</evidence>
<keyword evidence="1" id="KW-0238">DNA-binding</keyword>
<dbReference type="Proteomes" id="UP000219602">
    <property type="component" value="Unassembled WGS sequence"/>
</dbReference>
<gene>
    <name evidence="3" type="ORF">AU210_016611</name>
</gene>
<reference evidence="3 4" key="1">
    <citation type="journal article" date="2016" name="Environ. Microbiol.">
        <title>Effector profiles distinguish formae speciales of Fusarium oxysporum.</title>
        <authorList>
            <person name="van Dam P."/>
            <person name="Fokkens L."/>
            <person name="Schmidt S.M."/>
            <person name="Linmans J.H."/>
            <person name="Kistler H.C."/>
            <person name="Ma L.J."/>
            <person name="Rep M."/>
        </authorList>
    </citation>
    <scope>NUCLEOTIDE SEQUENCE [LARGE SCALE GENOMIC DNA]</scope>
    <source>
        <strain evidence="3 4">Forc016</strain>
    </source>
</reference>
<dbReference type="PROSITE" id="PS51253">
    <property type="entry name" value="HTH_CENPB"/>
    <property type="match status" value="1"/>
</dbReference>
<dbReference type="EMBL" id="MABQ02000014">
    <property type="protein sequence ID" value="PCD21185.1"/>
    <property type="molecule type" value="Genomic_DNA"/>
</dbReference>
<dbReference type="STRING" id="327505.A0A2H3FN86"/>
<comment type="caution">
    <text evidence="3">The sequence shown here is derived from an EMBL/GenBank/DDBJ whole genome shotgun (WGS) entry which is preliminary data.</text>
</comment>
<accession>A0A2H3FN86</accession>
<dbReference type="InterPro" id="IPR006600">
    <property type="entry name" value="HTH_CenpB_DNA-bd_dom"/>
</dbReference>
<dbReference type="GO" id="GO:0003677">
    <property type="term" value="F:DNA binding"/>
    <property type="evidence" value="ECO:0007669"/>
    <property type="project" value="UniProtKB-KW"/>
</dbReference>
<evidence type="ECO:0000313" key="4">
    <source>
        <dbReference type="Proteomes" id="UP000219602"/>
    </source>
</evidence>
<evidence type="ECO:0000259" key="2">
    <source>
        <dbReference type="PROSITE" id="PS51253"/>
    </source>
</evidence>
<evidence type="ECO:0000313" key="3">
    <source>
        <dbReference type="EMBL" id="PCD21185.1"/>
    </source>
</evidence>